<keyword evidence="2" id="KW-0732">Signal</keyword>
<keyword evidence="1" id="KW-0645">Protease</keyword>
<reference evidence="7" key="3">
    <citation type="submission" date="2025-09" db="UniProtKB">
        <authorList>
            <consortium name="Ensembl"/>
        </authorList>
    </citation>
    <scope>IDENTIFICATION</scope>
</reference>
<dbReference type="CDD" id="cd00190">
    <property type="entry name" value="Tryp_SPc"/>
    <property type="match status" value="1"/>
</dbReference>
<dbReference type="AlphaFoldDB" id="A0A667YJA9"/>
<evidence type="ECO:0000259" key="6">
    <source>
        <dbReference type="PROSITE" id="PS50240"/>
    </source>
</evidence>
<dbReference type="FunFam" id="2.40.10.10:FF:000024">
    <property type="entry name" value="Serine protease 53"/>
    <property type="match status" value="1"/>
</dbReference>
<dbReference type="Gene3D" id="2.40.10.10">
    <property type="entry name" value="Trypsin-like serine proteases"/>
    <property type="match status" value="1"/>
</dbReference>
<dbReference type="GO" id="GO:0006508">
    <property type="term" value="P:proteolysis"/>
    <property type="evidence" value="ECO:0007669"/>
    <property type="project" value="UniProtKB-KW"/>
</dbReference>
<keyword evidence="5" id="KW-1015">Disulfide bond</keyword>
<keyword evidence="4" id="KW-0720">Serine protease</keyword>
<reference evidence="7" key="1">
    <citation type="submission" date="2019-06" db="EMBL/GenBank/DDBJ databases">
        <authorList>
            <consortium name="Wellcome Sanger Institute Data Sharing"/>
        </authorList>
    </citation>
    <scope>NUCLEOTIDE SEQUENCE [LARGE SCALE GENOMIC DNA]</scope>
</reference>
<keyword evidence="8" id="KW-1185">Reference proteome</keyword>
<evidence type="ECO:0000256" key="3">
    <source>
        <dbReference type="ARBA" id="ARBA00022801"/>
    </source>
</evidence>
<dbReference type="SUPFAM" id="SSF50494">
    <property type="entry name" value="Trypsin-like serine proteases"/>
    <property type="match status" value="1"/>
</dbReference>
<dbReference type="Proteomes" id="UP000472263">
    <property type="component" value="Chromosome 8"/>
</dbReference>
<gene>
    <name evidence="7" type="primary">LOC115364053</name>
</gene>
<dbReference type="InterPro" id="IPR043504">
    <property type="entry name" value="Peptidase_S1_PA_chymotrypsin"/>
</dbReference>
<dbReference type="InterPro" id="IPR009003">
    <property type="entry name" value="Peptidase_S1_PA"/>
</dbReference>
<evidence type="ECO:0000256" key="5">
    <source>
        <dbReference type="ARBA" id="ARBA00023157"/>
    </source>
</evidence>
<dbReference type="PANTHER" id="PTHR24252:SF7">
    <property type="entry name" value="HYALIN"/>
    <property type="match status" value="1"/>
</dbReference>
<keyword evidence="3" id="KW-0378">Hydrolase</keyword>
<dbReference type="Ensembl" id="ENSMMDT00005028642.1">
    <property type="protein sequence ID" value="ENSMMDP00005027972.1"/>
    <property type="gene ID" value="ENSMMDG00005013399.1"/>
</dbReference>
<protein>
    <recommendedName>
        <fullName evidence="6">Peptidase S1 domain-containing protein</fullName>
    </recommendedName>
</protein>
<evidence type="ECO:0000256" key="2">
    <source>
        <dbReference type="ARBA" id="ARBA00022729"/>
    </source>
</evidence>
<sequence>MVILYKAWSYIVGGEDAQEGAWPWMAHLNLSDGTVRWRCGGSLLTDQWVLTAARCVDQRSNILMRKSMIWLGSHKLRGPSKFFRGISRVVIHPYYRVQASGYLNDIAMLKMSKKVTFSAKVANVSLSTVEDTFDSSSECWLTGWGNIGKNIPLPGEETLQQLKIPIIDQSECTAAYPGLTDEMMCAGYMQSRKDGCDGDYGGPLVCRTTSGFVQVGVLSYGASGGCALAGLPSVYTRVAQYLDFIRETIERYP</sequence>
<evidence type="ECO:0000256" key="1">
    <source>
        <dbReference type="ARBA" id="ARBA00022670"/>
    </source>
</evidence>
<dbReference type="PANTHER" id="PTHR24252">
    <property type="entry name" value="ACROSIN-RELATED"/>
    <property type="match status" value="1"/>
</dbReference>
<dbReference type="PRINTS" id="PR00722">
    <property type="entry name" value="CHYMOTRYPSIN"/>
</dbReference>
<name>A0A667YJA9_9TELE</name>
<feature type="domain" description="Peptidase S1" evidence="6">
    <location>
        <begin position="11"/>
        <end position="250"/>
    </location>
</feature>
<dbReference type="GO" id="GO:0004252">
    <property type="term" value="F:serine-type endopeptidase activity"/>
    <property type="evidence" value="ECO:0007669"/>
    <property type="project" value="InterPro"/>
</dbReference>
<reference evidence="7" key="2">
    <citation type="submission" date="2025-08" db="UniProtKB">
        <authorList>
            <consortium name="Ensembl"/>
        </authorList>
    </citation>
    <scope>IDENTIFICATION</scope>
</reference>
<accession>A0A667YJA9</accession>
<dbReference type="Pfam" id="PF00089">
    <property type="entry name" value="Trypsin"/>
    <property type="match status" value="1"/>
</dbReference>
<dbReference type="PROSITE" id="PS50240">
    <property type="entry name" value="TRYPSIN_DOM"/>
    <property type="match status" value="1"/>
</dbReference>
<dbReference type="InterPro" id="IPR001314">
    <property type="entry name" value="Peptidase_S1A"/>
</dbReference>
<evidence type="ECO:0000313" key="8">
    <source>
        <dbReference type="Proteomes" id="UP000472263"/>
    </source>
</evidence>
<dbReference type="InterPro" id="IPR001254">
    <property type="entry name" value="Trypsin_dom"/>
</dbReference>
<organism evidence="7 8">
    <name type="scientific">Myripristis murdjan</name>
    <name type="common">pinecone soldierfish</name>
    <dbReference type="NCBI Taxonomy" id="586833"/>
    <lineage>
        <taxon>Eukaryota</taxon>
        <taxon>Metazoa</taxon>
        <taxon>Chordata</taxon>
        <taxon>Craniata</taxon>
        <taxon>Vertebrata</taxon>
        <taxon>Euteleostomi</taxon>
        <taxon>Actinopterygii</taxon>
        <taxon>Neopterygii</taxon>
        <taxon>Teleostei</taxon>
        <taxon>Neoteleostei</taxon>
        <taxon>Acanthomorphata</taxon>
        <taxon>Holocentriformes</taxon>
        <taxon>Holocentridae</taxon>
        <taxon>Myripristis</taxon>
    </lineage>
</organism>
<dbReference type="GeneTree" id="ENSGT00940000163009"/>
<dbReference type="SMART" id="SM00020">
    <property type="entry name" value="Tryp_SPc"/>
    <property type="match status" value="1"/>
</dbReference>
<proteinExistence type="predicted"/>
<evidence type="ECO:0000256" key="4">
    <source>
        <dbReference type="ARBA" id="ARBA00022825"/>
    </source>
</evidence>
<dbReference type="InParanoid" id="A0A667YJA9"/>
<evidence type="ECO:0000313" key="7">
    <source>
        <dbReference type="Ensembl" id="ENSMMDP00005027972.1"/>
    </source>
</evidence>